<gene>
    <name evidence="5" type="ORF">N495_05375</name>
</gene>
<dbReference type="EMBL" id="JXSU01000007">
    <property type="protein sequence ID" value="KIS23037.1"/>
    <property type="molecule type" value="Genomic_DNA"/>
</dbReference>
<evidence type="ECO:0000313" key="5">
    <source>
        <dbReference type="EMBL" id="KIS23037.1"/>
    </source>
</evidence>
<keyword evidence="3" id="KW-0804">Transcription</keyword>
<evidence type="ECO:0000313" key="6">
    <source>
        <dbReference type="Proteomes" id="UP000032250"/>
    </source>
</evidence>
<keyword evidence="1" id="KW-0805">Transcription regulation</keyword>
<feature type="domain" description="HTH araC/xylS-type" evidence="4">
    <location>
        <begin position="149"/>
        <end position="247"/>
    </location>
</feature>
<keyword evidence="2" id="KW-0238">DNA-binding</keyword>
<evidence type="ECO:0000256" key="1">
    <source>
        <dbReference type="ARBA" id="ARBA00023015"/>
    </source>
</evidence>
<dbReference type="PANTHER" id="PTHR43280">
    <property type="entry name" value="ARAC-FAMILY TRANSCRIPTIONAL REGULATOR"/>
    <property type="match status" value="1"/>
</dbReference>
<dbReference type="InterPro" id="IPR018060">
    <property type="entry name" value="HTH_AraC"/>
</dbReference>
<dbReference type="SMART" id="SM00342">
    <property type="entry name" value="HTH_ARAC"/>
    <property type="match status" value="1"/>
</dbReference>
<dbReference type="HOGENOM" id="CLU_036605_4_0_9"/>
<evidence type="ECO:0000259" key="4">
    <source>
        <dbReference type="PROSITE" id="PS01124"/>
    </source>
</evidence>
<dbReference type="InterPro" id="IPR018062">
    <property type="entry name" value="HTH_AraC-typ_CS"/>
</dbReference>
<dbReference type="RefSeq" id="WP_043031719.1">
    <property type="nucleotide sequence ID" value="NZ_JXSU01000007.1"/>
</dbReference>
<dbReference type="AlphaFoldDB" id="A0A0D1BTE2"/>
<name>A0A0D1BTE2_CLOBO</name>
<sequence length="252" mass="29042">MSDANKHICSIAEKFFLCTNIPIKSFSFKGDLINSRGYNYMFQDLFDDNNIYEKLDKDSMTKNGYYTISTNGLNKVNFTAFYICPKTVHKGVYIIGPYSSSKGNNKGIPYKPICCIPHLISLLRNIALDSRYIKEKVLTRKMPNSLHIRKAMDLLDANYSDDISLDDISRHLKINKSYFCSILKKETGKTFSQLVNEIRIEKSKELLTKNDLSILEIALSVGFNNQNYFSSTFKKFNNKTPIEFRNENLILQ</sequence>
<dbReference type="PRINTS" id="PR00032">
    <property type="entry name" value="HTHARAC"/>
</dbReference>
<evidence type="ECO:0000256" key="3">
    <source>
        <dbReference type="ARBA" id="ARBA00023163"/>
    </source>
</evidence>
<accession>A0A0D1BTE2</accession>
<dbReference type="PROSITE" id="PS00041">
    <property type="entry name" value="HTH_ARAC_FAMILY_1"/>
    <property type="match status" value="1"/>
</dbReference>
<dbReference type="Proteomes" id="UP000032250">
    <property type="component" value="Unassembled WGS sequence"/>
</dbReference>
<proteinExistence type="predicted"/>
<dbReference type="SUPFAM" id="SSF46689">
    <property type="entry name" value="Homeodomain-like"/>
    <property type="match status" value="2"/>
</dbReference>
<dbReference type="PATRIC" id="fig|1379739.3.peg.1402"/>
<dbReference type="Pfam" id="PF12833">
    <property type="entry name" value="HTH_18"/>
    <property type="match status" value="1"/>
</dbReference>
<organism evidence="5 6">
    <name type="scientific">Clostridium botulinum B2 450</name>
    <dbReference type="NCBI Taxonomy" id="1379739"/>
    <lineage>
        <taxon>Bacteria</taxon>
        <taxon>Bacillati</taxon>
        <taxon>Bacillota</taxon>
        <taxon>Clostridia</taxon>
        <taxon>Eubacteriales</taxon>
        <taxon>Clostridiaceae</taxon>
        <taxon>Clostridium</taxon>
    </lineage>
</organism>
<reference evidence="5 6" key="1">
    <citation type="submission" date="2014-06" db="EMBL/GenBank/DDBJ databases">
        <title>Genome characterization of distinct group I Clostridium botulinum lineages.</title>
        <authorList>
            <person name="Giordani F."/>
            <person name="Anselmo A."/>
            <person name="Fillo S."/>
            <person name="Palozzi A.M."/>
            <person name="Fortunato A."/>
            <person name="Gentile B."/>
            <person name="Ciammaruconi A."/>
            <person name="Anniballi F."/>
            <person name="De Medici D."/>
            <person name="Lista F."/>
        </authorList>
    </citation>
    <scope>NUCLEOTIDE SEQUENCE [LARGE SCALE GENOMIC DNA]</scope>
    <source>
        <strain evidence="5 6">B2 450</strain>
    </source>
</reference>
<dbReference type="GO" id="GO:0003700">
    <property type="term" value="F:DNA-binding transcription factor activity"/>
    <property type="evidence" value="ECO:0007669"/>
    <property type="project" value="InterPro"/>
</dbReference>
<dbReference type="GO" id="GO:0043565">
    <property type="term" value="F:sequence-specific DNA binding"/>
    <property type="evidence" value="ECO:0007669"/>
    <property type="project" value="InterPro"/>
</dbReference>
<dbReference type="OrthoDB" id="1677563at2"/>
<comment type="caution">
    <text evidence="5">The sequence shown here is derived from an EMBL/GenBank/DDBJ whole genome shotgun (WGS) entry which is preliminary data.</text>
</comment>
<dbReference type="InterPro" id="IPR020449">
    <property type="entry name" value="Tscrpt_reg_AraC-type_HTH"/>
</dbReference>
<dbReference type="InterPro" id="IPR009057">
    <property type="entry name" value="Homeodomain-like_sf"/>
</dbReference>
<dbReference type="PANTHER" id="PTHR43280:SF28">
    <property type="entry name" value="HTH-TYPE TRANSCRIPTIONAL ACTIVATOR RHAS"/>
    <property type="match status" value="1"/>
</dbReference>
<evidence type="ECO:0000256" key="2">
    <source>
        <dbReference type="ARBA" id="ARBA00023125"/>
    </source>
</evidence>
<dbReference type="PROSITE" id="PS01124">
    <property type="entry name" value="HTH_ARAC_FAMILY_2"/>
    <property type="match status" value="1"/>
</dbReference>
<dbReference type="Gene3D" id="1.10.10.60">
    <property type="entry name" value="Homeodomain-like"/>
    <property type="match status" value="2"/>
</dbReference>
<protein>
    <submittedName>
        <fullName evidence="5">AraC family transcriptional regulator</fullName>
    </submittedName>
</protein>